<sequence length="413" mass="44696">MPGIIPFDGAGSKPAFPWELVPARRQESAVAAEGSTAAPLGPRISSAPSSSKPLSGIRLEVRPTANGSTASTPKRKPRAQSASPAPANDSPITKTGMVTSPHQQPAKEQCWGIKQDGNRCTRRVKRINGVSSTARNKGAGKDKGRVTSTSTPVTDGSSNRRQDRAPIVIGDDSDDEHLRTSASARNRKGRAAVSPAVDDEGVLSSDDEAYCFQHVAEINKSSGIYVPSRGASAEVQVYVAFAEYLDAGRLSDHVQALLRKAMAEPSSAADLEERGYLYIYELRDRSDADRVCLKVGRAVNVFRRINQWRSQCQSKDPVLRAFFPSSQGQGLLSGADAPDSPGILLSHKWERLVHLELREVGEKVEEACQDCGSRHREIFMLPRRADPCGGFELAKAIVERWMRFVVAVNGGPV</sequence>
<evidence type="ECO:0000259" key="2">
    <source>
        <dbReference type="SMART" id="SM00974"/>
    </source>
</evidence>
<dbReference type="Proteomes" id="UP000053664">
    <property type="component" value="Unassembled WGS sequence"/>
</dbReference>
<reference evidence="3 4" key="1">
    <citation type="journal article" date="2013" name="Plant Cell">
        <title>The transition from a phytopathogenic smut ancestor to an anamorphic biocontrol agent deciphered by comparative whole-genome analysis.</title>
        <authorList>
            <person name="Lefebvre F."/>
            <person name="Joly D.L."/>
            <person name="Labbe C."/>
            <person name="Teichmann B."/>
            <person name="Linning R."/>
            <person name="Belzile F."/>
            <person name="Bakkeren G."/>
            <person name="Belanger R.R."/>
        </authorList>
    </citation>
    <scope>NUCLEOTIDE SEQUENCE [LARGE SCALE GENOMIC DNA]</scope>
    <source>
        <strain evidence="3 4">PF-1</strain>
    </source>
</reference>
<gene>
    <name evidence="3" type="ORF">PFL1_03168</name>
</gene>
<dbReference type="eggNOG" id="ENOG502QWMU">
    <property type="taxonomic scope" value="Eukaryota"/>
</dbReference>
<dbReference type="SMART" id="SM00974">
    <property type="entry name" value="T5orf172"/>
    <property type="match status" value="1"/>
</dbReference>
<dbReference type="InterPro" id="IPR018306">
    <property type="entry name" value="Phage_T5_Orf172_DNA-bd"/>
</dbReference>
<feature type="compositionally biased region" description="Low complexity" evidence="1">
    <location>
        <begin position="42"/>
        <end position="55"/>
    </location>
</feature>
<dbReference type="Pfam" id="PF10544">
    <property type="entry name" value="T5orf172"/>
    <property type="match status" value="1"/>
</dbReference>
<dbReference type="GeneID" id="19317279"/>
<feature type="region of interest" description="Disordered" evidence="1">
    <location>
        <begin position="25"/>
        <end position="199"/>
    </location>
</feature>
<dbReference type="PANTHER" id="PTHR28094:SF1">
    <property type="entry name" value="MEIOTICALLY UP-REGULATED GENE 113 PROTEIN"/>
    <property type="match status" value="1"/>
</dbReference>
<dbReference type="RefSeq" id="XP_007878875.1">
    <property type="nucleotide sequence ID" value="XM_007880684.1"/>
</dbReference>
<dbReference type="OrthoDB" id="2417614at2759"/>
<dbReference type="KEGG" id="pfp:PFL1_03168"/>
<evidence type="ECO:0000256" key="1">
    <source>
        <dbReference type="SAM" id="MobiDB-lite"/>
    </source>
</evidence>
<name>A0A061H9Y5_9BASI</name>
<organism evidence="3 4">
    <name type="scientific">Pseudozyma flocculosa PF-1</name>
    <dbReference type="NCBI Taxonomy" id="1277687"/>
    <lineage>
        <taxon>Eukaryota</taxon>
        <taxon>Fungi</taxon>
        <taxon>Dikarya</taxon>
        <taxon>Basidiomycota</taxon>
        <taxon>Ustilaginomycotina</taxon>
        <taxon>Ustilaginomycetes</taxon>
        <taxon>Ustilaginales</taxon>
        <taxon>Ustilaginaceae</taxon>
        <taxon>Pseudozyma</taxon>
    </lineage>
</organism>
<evidence type="ECO:0000313" key="3">
    <source>
        <dbReference type="EMBL" id="EPQ29413.1"/>
    </source>
</evidence>
<dbReference type="AlphaFoldDB" id="A0A061H9Y5"/>
<feature type="compositionally biased region" description="Polar residues" evidence="1">
    <location>
        <begin position="146"/>
        <end position="157"/>
    </location>
</feature>
<feature type="domain" description="Bacteriophage T5 Orf172 DNA-binding" evidence="2">
    <location>
        <begin position="287"/>
        <end position="401"/>
    </location>
</feature>
<dbReference type="EMBL" id="KE361631">
    <property type="protein sequence ID" value="EPQ29413.1"/>
    <property type="molecule type" value="Genomic_DNA"/>
</dbReference>
<evidence type="ECO:0000313" key="4">
    <source>
        <dbReference type="Proteomes" id="UP000053664"/>
    </source>
</evidence>
<proteinExistence type="predicted"/>
<dbReference type="HOGENOM" id="CLU_033470_0_0_1"/>
<dbReference type="PANTHER" id="PTHR28094">
    <property type="entry name" value="MEIOTICALLY UP-REGULATED GENE 113 PROTEIN"/>
    <property type="match status" value="1"/>
</dbReference>
<feature type="compositionally biased region" description="Polar residues" evidence="1">
    <location>
        <begin position="90"/>
        <end position="103"/>
    </location>
</feature>
<protein>
    <recommendedName>
        <fullName evidence="2">Bacteriophage T5 Orf172 DNA-binding domain-containing protein</fullName>
    </recommendedName>
</protein>
<dbReference type="InterPro" id="IPR053006">
    <property type="entry name" value="Meiosis_regulatory"/>
</dbReference>
<accession>A0A061H9Y5</accession>